<dbReference type="Gene3D" id="3.40.630.30">
    <property type="match status" value="1"/>
</dbReference>
<organism evidence="1 2">
    <name type="scientific">Nesterenkonia flava</name>
    <dbReference type="NCBI Taxonomy" id="469799"/>
    <lineage>
        <taxon>Bacteria</taxon>
        <taxon>Bacillati</taxon>
        <taxon>Actinomycetota</taxon>
        <taxon>Actinomycetes</taxon>
        <taxon>Micrococcales</taxon>
        <taxon>Micrococcaceae</taxon>
        <taxon>Nesterenkonia</taxon>
    </lineage>
</organism>
<dbReference type="EMBL" id="JAVKGT010000022">
    <property type="protein sequence ID" value="MDR5712320.1"/>
    <property type="molecule type" value="Genomic_DNA"/>
</dbReference>
<proteinExistence type="predicted"/>
<evidence type="ECO:0000313" key="2">
    <source>
        <dbReference type="Proteomes" id="UP001260872"/>
    </source>
</evidence>
<sequence>MPAAGRLPIIRPARPGELDSAAEVLTEAFHDYAWTRYVIPETGYETRLWKLQRLYLGHALRHGVVVVDESHDGVLAALPPDAPQPSTSFMERVVDLHGPSVWRMSTALSGGVE</sequence>
<reference evidence="2" key="1">
    <citation type="submission" date="2023-07" db="EMBL/GenBank/DDBJ databases">
        <title>Description of three actinobacteria isolated from air of manufacturing shop in a pharmaceutical factory.</title>
        <authorList>
            <person name="Zhang D.-F."/>
        </authorList>
    </citation>
    <scope>NUCLEOTIDE SEQUENCE [LARGE SCALE GENOMIC DNA]</scope>
    <source>
        <strain evidence="2">CCTCC AB 207010</strain>
    </source>
</reference>
<dbReference type="RefSeq" id="WP_310537699.1">
    <property type="nucleotide sequence ID" value="NZ_BAAAOC010000085.1"/>
</dbReference>
<dbReference type="Proteomes" id="UP001260872">
    <property type="component" value="Unassembled WGS sequence"/>
</dbReference>
<evidence type="ECO:0008006" key="3">
    <source>
        <dbReference type="Google" id="ProtNLM"/>
    </source>
</evidence>
<accession>A0ABU1FUZ6</accession>
<evidence type="ECO:0000313" key="1">
    <source>
        <dbReference type="EMBL" id="MDR5712320.1"/>
    </source>
</evidence>
<name>A0ABU1FUZ6_9MICC</name>
<keyword evidence="2" id="KW-1185">Reference proteome</keyword>
<gene>
    <name evidence="1" type="ORF">RH857_09280</name>
</gene>
<comment type="caution">
    <text evidence="1">The sequence shown here is derived from an EMBL/GenBank/DDBJ whole genome shotgun (WGS) entry which is preliminary data.</text>
</comment>
<protein>
    <recommendedName>
        <fullName evidence="3">GNAT family N-acetyltransferase</fullName>
    </recommendedName>
</protein>